<dbReference type="GO" id="GO:0005849">
    <property type="term" value="C:mRNA cleavage factor complex"/>
    <property type="evidence" value="ECO:0007669"/>
    <property type="project" value="TreeGrafter"/>
</dbReference>
<sequence>MSNENGQKPPPSILVGRFKALLKQREDDPRLRNSQPSTEEIVQIYESLLAELTSNVKPIITDLTIIAEQHREHARGIAYAICARILEVSADHKLPSLYLLDSVVKNVGQEYVRYFSLRLPEVFCEAYRQVNPSLHSAMRHLFSTWSKVFPPSVLRKIEVQLQFSPAVNNQPSSVNPLRASESPRPTHGIHVNPKYIRQMEHSTSIMDSVVGERLGSPGTVGNGNFGLAANKVHQFVPNRVGKSSSPSRVELDRHMPTYMDEYVVDNSAGRTVERESPHHAVDYRLVKGLGREEELRDWPRKQFSGDGPKRFPTSVTYSLSNGQPRQNPRALIDAYGSDKSQETSGSKPLLVERLDRNGMDKVVTTSWQNTEEEEFDWEDMSPTLMDHSRNNGFLQPTSGFSSEKPVTLPGSATSSVSRMFHGLKSNMEYRPPVLPGTFEIRNSINALAPRPPSLNPTFPFKNPVRNPFESINANSTIVSHGLNRPFPIHEQSLPGAENNDISKRNQYQLPNQLAGLISSNPQNPVQAPQLQFFPSQDPAASQFSYRPSLQGHGAAISTPMSNARPVMPFPLPGQRTANNSFHFQGGPLRPLPPAGPHAPSQMLPHPNPSPFVSSQQPTVGYSNLINSLMAQGVISLANQAPAQDFVGIEFDPDILKVRHDSAIKALYGDLPRQCTTCGLRFKSQDEHSSHMDWHVTKNRMSKNRKQKPSRKWFVSETMWLSGAEALGAESAPGFLPTETTEEKKEDEELAVPAEEDQNTCALCGEPFDEFYSDETEEWMYRGAVYLNAPNGITAGMDRSQLGPVIHAKCRSESTTTPSEDFVMDEGVCVSHILYLSRLLSLMINPSYCKLHIFY</sequence>
<dbReference type="Pfam" id="PF04818">
    <property type="entry name" value="CID"/>
    <property type="match status" value="1"/>
</dbReference>
<dbReference type="InterPro" id="IPR006569">
    <property type="entry name" value="CID_dom"/>
</dbReference>
<evidence type="ECO:0000256" key="2">
    <source>
        <dbReference type="SAM" id="MobiDB-lite"/>
    </source>
</evidence>
<dbReference type="FunFam" id="1.25.40.90:FF:000023">
    <property type="entry name" value="polyadenylation and cleavage factor homolog 4"/>
    <property type="match status" value="1"/>
</dbReference>
<comment type="caution">
    <text evidence="4">The sequence shown here is derived from an EMBL/GenBank/DDBJ whole genome shotgun (WGS) entry which is preliminary data.</text>
</comment>
<proteinExistence type="predicted"/>
<protein>
    <recommendedName>
        <fullName evidence="3">CID domain-containing protein</fullName>
    </recommendedName>
</protein>
<evidence type="ECO:0000313" key="4">
    <source>
        <dbReference type="EMBL" id="KAI5443079.1"/>
    </source>
</evidence>
<dbReference type="Gene3D" id="1.25.40.90">
    <property type="match status" value="1"/>
</dbReference>
<reference evidence="4 5" key="1">
    <citation type="journal article" date="2022" name="Nat. Genet.">
        <title>Improved pea reference genome and pan-genome highlight genomic features and evolutionary characteristics.</title>
        <authorList>
            <person name="Yang T."/>
            <person name="Liu R."/>
            <person name="Luo Y."/>
            <person name="Hu S."/>
            <person name="Wang D."/>
            <person name="Wang C."/>
            <person name="Pandey M.K."/>
            <person name="Ge S."/>
            <person name="Xu Q."/>
            <person name="Li N."/>
            <person name="Li G."/>
            <person name="Huang Y."/>
            <person name="Saxena R.K."/>
            <person name="Ji Y."/>
            <person name="Li M."/>
            <person name="Yan X."/>
            <person name="He Y."/>
            <person name="Liu Y."/>
            <person name="Wang X."/>
            <person name="Xiang C."/>
            <person name="Varshney R.K."/>
            <person name="Ding H."/>
            <person name="Gao S."/>
            <person name="Zong X."/>
        </authorList>
    </citation>
    <scope>NUCLEOTIDE SEQUENCE [LARGE SCALE GENOMIC DNA]</scope>
    <source>
        <strain evidence="4 5">cv. Zhongwan 6</strain>
    </source>
</reference>
<dbReference type="PROSITE" id="PS51391">
    <property type="entry name" value="CID"/>
    <property type="match status" value="1"/>
</dbReference>
<dbReference type="GO" id="GO:0031440">
    <property type="term" value="P:regulation of mRNA 3'-end processing"/>
    <property type="evidence" value="ECO:0007669"/>
    <property type="project" value="EnsemblPlants"/>
</dbReference>
<keyword evidence="1" id="KW-0507">mRNA processing</keyword>
<dbReference type="CDD" id="cd16982">
    <property type="entry name" value="CID_Pcf11"/>
    <property type="match status" value="1"/>
</dbReference>
<dbReference type="InterPro" id="IPR057242">
    <property type="entry name" value="PCFS4-like"/>
</dbReference>
<dbReference type="InterPro" id="IPR008942">
    <property type="entry name" value="ENTH_VHS"/>
</dbReference>
<dbReference type="Pfam" id="PF23228">
    <property type="entry name" value="zf_PCFS4"/>
    <property type="match status" value="1"/>
</dbReference>
<dbReference type="PROSITE" id="PS00028">
    <property type="entry name" value="ZINC_FINGER_C2H2_1"/>
    <property type="match status" value="1"/>
</dbReference>
<feature type="domain" description="CID" evidence="3">
    <location>
        <begin position="37"/>
        <end position="165"/>
    </location>
</feature>
<keyword evidence="5" id="KW-1185">Reference proteome</keyword>
<evidence type="ECO:0000256" key="1">
    <source>
        <dbReference type="ARBA" id="ARBA00022664"/>
    </source>
</evidence>
<dbReference type="PANTHER" id="PTHR15921">
    <property type="entry name" value="PRE-MRNA CLEAVAGE COMPLEX II"/>
    <property type="match status" value="1"/>
</dbReference>
<dbReference type="GO" id="GO:0009911">
    <property type="term" value="P:positive regulation of flower development"/>
    <property type="evidence" value="ECO:0007669"/>
    <property type="project" value="EnsemblPlants"/>
</dbReference>
<evidence type="ECO:0000313" key="5">
    <source>
        <dbReference type="Proteomes" id="UP001058974"/>
    </source>
</evidence>
<dbReference type="PANTHER" id="PTHR15921:SF12">
    <property type="entry name" value="POLYADENYLATION AND CLEAVAGE FACTOR HOMOLOG 4"/>
    <property type="match status" value="1"/>
</dbReference>
<dbReference type="Gramene" id="Psat01G0192800-T1">
    <property type="protein sequence ID" value="KAI5443079.1"/>
    <property type="gene ID" value="KIW84_011928"/>
</dbReference>
<accession>A0A9D5BGB7</accession>
<dbReference type="GO" id="GO:0000993">
    <property type="term" value="F:RNA polymerase II complex binding"/>
    <property type="evidence" value="ECO:0007669"/>
    <property type="project" value="InterPro"/>
</dbReference>
<name>A0A9D5BGB7_PEA</name>
<feature type="region of interest" description="Disordered" evidence="2">
    <location>
        <begin position="170"/>
        <end position="190"/>
    </location>
</feature>
<dbReference type="Proteomes" id="UP001058974">
    <property type="component" value="Chromosome 1"/>
</dbReference>
<dbReference type="GO" id="GO:0005737">
    <property type="term" value="C:cytoplasm"/>
    <property type="evidence" value="ECO:0007669"/>
    <property type="project" value="EnsemblPlants"/>
</dbReference>
<dbReference type="InterPro" id="IPR047415">
    <property type="entry name" value="Pcf11_CID"/>
</dbReference>
<dbReference type="InterPro" id="IPR013087">
    <property type="entry name" value="Znf_C2H2_type"/>
</dbReference>
<dbReference type="InterPro" id="IPR045154">
    <property type="entry name" value="PCF11-like"/>
</dbReference>
<dbReference type="GO" id="GO:0031124">
    <property type="term" value="P:mRNA 3'-end processing"/>
    <property type="evidence" value="ECO:0007669"/>
    <property type="project" value="InterPro"/>
</dbReference>
<dbReference type="AlphaFoldDB" id="A0A9D5BGB7"/>
<dbReference type="SUPFAM" id="SSF48464">
    <property type="entry name" value="ENTH/VHS domain"/>
    <property type="match status" value="1"/>
</dbReference>
<dbReference type="GO" id="GO:0003729">
    <property type="term" value="F:mRNA binding"/>
    <property type="evidence" value="ECO:0007669"/>
    <property type="project" value="InterPro"/>
</dbReference>
<evidence type="ECO:0000259" key="3">
    <source>
        <dbReference type="PROSITE" id="PS51391"/>
    </source>
</evidence>
<dbReference type="SMART" id="SM00582">
    <property type="entry name" value="RPR"/>
    <property type="match status" value="1"/>
</dbReference>
<organism evidence="4 5">
    <name type="scientific">Pisum sativum</name>
    <name type="common">Garden pea</name>
    <name type="synonym">Lathyrus oleraceus</name>
    <dbReference type="NCBI Taxonomy" id="3888"/>
    <lineage>
        <taxon>Eukaryota</taxon>
        <taxon>Viridiplantae</taxon>
        <taxon>Streptophyta</taxon>
        <taxon>Embryophyta</taxon>
        <taxon>Tracheophyta</taxon>
        <taxon>Spermatophyta</taxon>
        <taxon>Magnoliopsida</taxon>
        <taxon>eudicotyledons</taxon>
        <taxon>Gunneridae</taxon>
        <taxon>Pentapetalae</taxon>
        <taxon>rosids</taxon>
        <taxon>fabids</taxon>
        <taxon>Fabales</taxon>
        <taxon>Fabaceae</taxon>
        <taxon>Papilionoideae</taxon>
        <taxon>50 kb inversion clade</taxon>
        <taxon>NPAAA clade</taxon>
        <taxon>Hologalegina</taxon>
        <taxon>IRL clade</taxon>
        <taxon>Fabeae</taxon>
        <taxon>Lathyrus</taxon>
    </lineage>
</organism>
<dbReference type="GO" id="GO:0006369">
    <property type="term" value="P:termination of RNA polymerase II transcription"/>
    <property type="evidence" value="ECO:0007669"/>
    <property type="project" value="InterPro"/>
</dbReference>
<dbReference type="EMBL" id="JAMSHJ010000001">
    <property type="protein sequence ID" value="KAI5443079.1"/>
    <property type="molecule type" value="Genomic_DNA"/>
</dbReference>
<gene>
    <name evidence="4" type="ORF">KIW84_011928</name>
</gene>